<dbReference type="PANTHER" id="PTHR45772:SF9">
    <property type="entry name" value="CONSERVED COMPONENT OF ABC TRANSPORTER FOR NATURAL AMINO ACIDS"/>
    <property type="match status" value="1"/>
</dbReference>
<dbReference type="InterPro" id="IPR032823">
    <property type="entry name" value="BCA_ABC_TP_C"/>
</dbReference>
<dbReference type="InterPro" id="IPR001851">
    <property type="entry name" value="ABC_transp_permease"/>
</dbReference>
<feature type="transmembrane region" description="Helical" evidence="10">
    <location>
        <begin position="30"/>
        <end position="49"/>
    </location>
</feature>
<keyword evidence="6 12" id="KW-0067">ATP-binding</keyword>
<feature type="transmembrane region" description="Helical" evidence="10">
    <location>
        <begin position="273"/>
        <end position="296"/>
    </location>
</feature>
<organism evidence="12 13">
    <name type="scientific">Bradyrhizobium cajani</name>
    <dbReference type="NCBI Taxonomy" id="1928661"/>
    <lineage>
        <taxon>Bacteria</taxon>
        <taxon>Pseudomonadati</taxon>
        <taxon>Pseudomonadota</taxon>
        <taxon>Alphaproteobacteria</taxon>
        <taxon>Hyphomicrobiales</taxon>
        <taxon>Nitrobacteraceae</taxon>
        <taxon>Bradyrhizobium</taxon>
    </lineage>
</organism>
<dbReference type="GO" id="GO:0005886">
    <property type="term" value="C:plasma membrane"/>
    <property type="evidence" value="ECO:0007669"/>
    <property type="project" value="UniProtKB-SubCell"/>
</dbReference>
<feature type="transmembrane region" description="Helical" evidence="10">
    <location>
        <begin position="236"/>
        <end position="261"/>
    </location>
</feature>
<dbReference type="CDD" id="cd06581">
    <property type="entry name" value="TM_PBP1_LivM_like"/>
    <property type="match status" value="1"/>
</dbReference>
<dbReference type="GO" id="GO:0005524">
    <property type="term" value="F:ATP binding"/>
    <property type="evidence" value="ECO:0007669"/>
    <property type="project" value="UniProtKB-KW"/>
</dbReference>
<gene>
    <name evidence="12" type="ORF">GPL20_18245</name>
</gene>
<comment type="caution">
    <text evidence="12">The sequence shown here is derived from an EMBL/GenBank/DDBJ whole genome shotgun (WGS) entry which is preliminary data.</text>
</comment>
<keyword evidence="3" id="KW-1003">Cell membrane</keyword>
<dbReference type="Pfam" id="PF00005">
    <property type="entry name" value="ABC_tran"/>
    <property type="match status" value="1"/>
</dbReference>
<evidence type="ECO:0000256" key="2">
    <source>
        <dbReference type="ARBA" id="ARBA00022448"/>
    </source>
</evidence>
<feature type="transmembrane region" description="Helical" evidence="10">
    <location>
        <begin position="148"/>
        <end position="167"/>
    </location>
</feature>
<proteinExistence type="predicted"/>
<dbReference type="InterPro" id="IPR027417">
    <property type="entry name" value="P-loop_NTPase"/>
</dbReference>
<evidence type="ECO:0000256" key="5">
    <source>
        <dbReference type="ARBA" id="ARBA00022741"/>
    </source>
</evidence>
<evidence type="ECO:0000256" key="8">
    <source>
        <dbReference type="ARBA" id="ARBA00023136"/>
    </source>
</evidence>
<dbReference type="GO" id="GO:0015658">
    <property type="term" value="F:branched-chain amino acid transmembrane transporter activity"/>
    <property type="evidence" value="ECO:0007669"/>
    <property type="project" value="InterPro"/>
</dbReference>
<dbReference type="InterPro" id="IPR043428">
    <property type="entry name" value="LivM-like"/>
</dbReference>
<feature type="transmembrane region" description="Helical" evidence="10">
    <location>
        <begin position="198"/>
        <end position="216"/>
    </location>
</feature>
<evidence type="ECO:0000313" key="12">
    <source>
        <dbReference type="EMBL" id="MVT74953.1"/>
    </source>
</evidence>
<evidence type="ECO:0000256" key="10">
    <source>
        <dbReference type="SAM" id="Phobius"/>
    </source>
</evidence>
<evidence type="ECO:0000256" key="7">
    <source>
        <dbReference type="ARBA" id="ARBA00022989"/>
    </source>
</evidence>
<keyword evidence="8 10" id="KW-0472">Membrane</keyword>
<dbReference type="InterPro" id="IPR003439">
    <property type="entry name" value="ABC_transporter-like_ATP-bd"/>
</dbReference>
<sequence length="558" mass="58747">MLVRTSLWCAGLALAVAIVAYPLYANGYYLALGISVLYFTILATAWAMFSGPTRYISLATVAFFGLGAYTAAVLGETTPWPVVLLAAAGVGAVTAAITGLSTLRLSGIYFVIFSFGLAELIRQLVIWYEVNIHKSVGRYLFSAVTQDILYWQLLGLTALVFLVGWLLGRSRYGLALRAIGADETAASHSGIDATRVKLGVFILSATFMAMTGAVMAPRWTYIDPAIAFNPTISFQVVIMALLGGAGSLFGPVLGVIPLVLLFEVLTATLPNHFSIVLGIIFVLIVMVLPNGVIGLFGAGRRHVPAGAPAAAFARTMDDAPLLAVEGVSKSFSGLRAVDGVSFTVAPGEIIGIIGPNGSGKTTLLNTLSGALRPSSGTIRFGGTVLTGLRAHQIARLGLARTFQLVRVMPDLTVAENVATARLFSAPASSSGSDTTGRELLDLVGLGAMHDAPARELTYIDQKRLELARALALRPHLMLLDEWLAGLNPSELETGIALIAKLRERGLTIIMVEHVMDAIRALCGHCIVMNAGSVIARGAPDEVLSDPKVVAAYLGGDDA</sequence>
<comment type="function">
    <text evidence="9">Involved in beta-(1--&gt;2)glucan export. Transmembrane domains (TMD) form a pore in the inner membrane and the ATP-binding domain (NBD) is responsible for energy generation.</text>
</comment>
<evidence type="ECO:0000259" key="11">
    <source>
        <dbReference type="PROSITE" id="PS50893"/>
    </source>
</evidence>
<feature type="transmembrane region" description="Helical" evidence="10">
    <location>
        <begin position="7"/>
        <end position="24"/>
    </location>
</feature>
<keyword evidence="13" id="KW-1185">Reference proteome</keyword>
<accession>A0A844T751</accession>
<evidence type="ECO:0000256" key="6">
    <source>
        <dbReference type="ARBA" id="ARBA00022840"/>
    </source>
</evidence>
<evidence type="ECO:0000313" key="13">
    <source>
        <dbReference type="Proteomes" id="UP000449969"/>
    </source>
</evidence>
<keyword evidence="7 10" id="KW-1133">Transmembrane helix</keyword>
<feature type="transmembrane region" description="Helical" evidence="10">
    <location>
        <begin position="56"/>
        <end position="74"/>
    </location>
</feature>
<comment type="subcellular location">
    <subcellularLocation>
        <location evidence="1">Cell membrane</location>
        <topology evidence="1">Multi-pass membrane protein</topology>
    </subcellularLocation>
</comment>
<evidence type="ECO:0000256" key="3">
    <source>
        <dbReference type="ARBA" id="ARBA00022475"/>
    </source>
</evidence>
<keyword evidence="2" id="KW-0813">Transport</keyword>
<protein>
    <submittedName>
        <fullName evidence="12">ATP-binding cassette domain-containing protein</fullName>
    </submittedName>
</protein>
<dbReference type="CDD" id="cd03219">
    <property type="entry name" value="ABC_Mj1267_LivG_branched"/>
    <property type="match status" value="1"/>
</dbReference>
<evidence type="ECO:0000256" key="9">
    <source>
        <dbReference type="ARBA" id="ARBA00024722"/>
    </source>
</evidence>
<feature type="domain" description="ABC transporter" evidence="11">
    <location>
        <begin position="322"/>
        <end position="555"/>
    </location>
</feature>
<feature type="transmembrane region" description="Helical" evidence="10">
    <location>
        <begin position="80"/>
        <end position="100"/>
    </location>
</feature>
<evidence type="ECO:0000256" key="4">
    <source>
        <dbReference type="ARBA" id="ARBA00022692"/>
    </source>
</evidence>
<dbReference type="PROSITE" id="PS50893">
    <property type="entry name" value="ABC_TRANSPORTER_2"/>
    <property type="match status" value="1"/>
</dbReference>
<dbReference type="Pfam" id="PF12399">
    <property type="entry name" value="BCA_ABC_TP_C"/>
    <property type="match status" value="1"/>
</dbReference>
<dbReference type="EMBL" id="WQNE01000014">
    <property type="protein sequence ID" value="MVT74953.1"/>
    <property type="molecule type" value="Genomic_DNA"/>
</dbReference>
<dbReference type="Gene3D" id="3.40.50.300">
    <property type="entry name" value="P-loop containing nucleotide triphosphate hydrolases"/>
    <property type="match status" value="1"/>
</dbReference>
<name>A0A844T751_9BRAD</name>
<dbReference type="PANTHER" id="PTHR45772">
    <property type="entry name" value="CONSERVED COMPONENT OF ABC TRANSPORTER FOR NATURAL AMINO ACIDS-RELATED"/>
    <property type="match status" value="1"/>
</dbReference>
<dbReference type="Pfam" id="PF02653">
    <property type="entry name" value="BPD_transp_2"/>
    <property type="match status" value="1"/>
</dbReference>
<dbReference type="InterPro" id="IPR003593">
    <property type="entry name" value="AAA+_ATPase"/>
</dbReference>
<dbReference type="InterPro" id="IPR051120">
    <property type="entry name" value="ABC_AA/LPS_Transport"/>
</dbReference>
<keyword evidence="4 10" id="KW-0812">Transmembrane</keyword>
<dbReference type="Proteomes" id="UP000449969">
    <property type="component" value="Unassembled WGS sequence"/>
</dbReference>
<feature type="transmembrane region" description="Helical" evidence="10">
    <location>
        <begin position="107"/>
        <end position="128"/>
    </location>
</feature>
<reference evidence="12 13" key="1">
    <citation type="submission" date="2019-12" db="EMBL/GenBank/DDBJ databases">
        <title>Draft genome sequences Bradyrhizobium cajani AMBPC1010, Bradyrhizobium pachyrhizi AMBPC1040 and Bradyrhizobium yuanmingense ALSPC3051, three plant growth promoting strains isolated from nodules of Cajanus cajan L. in Dominican Republic.</title>
        <authorList>
            <person name="Flores-Felix J.D."/>
            <person name="Araujo J."/>
            <person name="Diaz-Alcantara C."/>
            <person name="Gonzalez-Andres F."/>
            <person name="Velazquez E."/>
        </authorList>
    </citation>
    <scope>NUCLEOTIDE SEQUENCE [LARGE SCALE GENOMIC DNA]</scope>
    <source>
        <strain evidence="12 13">1010</strain>
    </source>
</reference>
<dbReference type="OrthoDB" id="9804361at2"/>
<dbReference type="AlphaFoldDB" id="A0A844T751"/>
<dbReference type="GO" id="GO:0016887">
    <property type="term" value="F:ATP hydrolysis activity"/>
    <property type="evidence" value="ECO:0007669"/>
    <property type="project" value="InterPro"/>
</dbReference>
<dbReference type="SUPFAM" id="SSF52540">
    <property type="entry name" value="P-loop containing nucleoside triphosphate hydrolases"/>
    <property type="match status" value="1"/>
</dbReference>
<keyword evidence="5" id="KW-0547">Nucleotide-binding</keyword>
<dbReference type="SMART" id="SM00382">
    <property type="entry name" value="AAA"/>
    <property type="match status" value="1"/>
</dbReference>
<evidence type="ECO:0000256" key="1">
    <source>
        <dbReference type="ARBA" id="ARBA00004651"/>
    </source>
</evidence>